<keyword evidence="2" id="KW-1185">Reference proteome</keyword>
<evidence type="ECO:0000313" key="1">
    <source>
        <dbReference type="EMBL" id="MQS99975.1"/>
    </source>
</evidence>
<evidence type="ECO:0000313" key="2">
    <source>
        <dbReference type="Proteomes" id="UP000419138"/>
    </source>
</evidence>
<gene>
    <name evidence="1" type="ORF">FF041_07015</name>
</gene>
<evidence type="ECO:0008006" key="3">
    <source>
        <dbReference type="Google" id="ProtNLM"/>
    </source>
</evidence>
<reference evidence="1 2" key="1">
    <citation type="submission" date="2019-05" db="EMBL/GenBank/DDBJ databases">
        <title>Comparative genomics and metabolomics analyses of clavulanic acid producing Streptomyces species provides insight into specialized metabolism and evolution of beta-lactam biosynthetic gene clusters.</title>
        <authorList>
            <person name="Moore M.A."/>
            <person name="Cruz-Morales P."/>
            <person name="Barona Gomez F."/>
            <person name="Kapil T."/>
        </authorList>
    </citation>
    <scope>NUCLEOTIDE SEQUENCE [LARGE SCALE GENOMIC DNA]</scope>
    <source>
        <strain evidence="1 2">NRRL 5741</strain>
    </source>
</reference>
<accession>A0A646KG40</accession>
<comment type="caution">
    <text evidence="1">The sequence shown here is derived from an EMBL/GenBank/DDBJ whole genome shotgun (WGS) entry which is preliminary data.</text>
</comment>
<proteinExistence type="predicted"/>
<dbReference type="EMBL" id="VCLA01000057">
    <property type="protein sequence ID" value="MQS99975.1"/>
    <property type="molecule type" value="Genomic_DNA"/>
</dbReference>
<dbReference type="AlphaFoldDB" id="A0A646KG40"/>
<name>A0A646KG40_STRJU</name>
<organism evidence="1 2">
    <name type="scientific">Streptomyces jumonjinensis</name>
    <dbReference type="NCBI Taxonomy" id="1945"/>
    <lineage>
        <taxon>Bacteria</taxon>
        <taxon>Bacillati</taxon>
        <taxon>Actinomycetota</taxon>
        <taxon>Actinomycetes</taxon>
        <taxon>Kitasatosporales</taxon>
        <taxon>Streptomycetaceae</taxon>
        <taxon>Streptomyces</taxon>
    </lineage>
</organism>
<protein>
    <recommendedName>
        <fullName evidence="3">Integrase</fullName>
    </recommendedName>
</protein>
<sequence>MRTQRQARDILGNPSLTVYDNPRSLLMCVYNRDRALCHRQDATNAPRLDRCRPSCANIARTDHHAAGLLAHAKALEEQSASEALPRPLADRLARRAEQLRELARSHEHDRIHHQEPPV</sequence>
<dbReference type="Proteomes" id="UP000419138">
    <property type="component" value="Unassembled WGS sequence"/>
</dbReference>